<name>A0A0G1KD67_UNCKA</name>
<proteinExistence type="predicted"/>
<keyword evidence="1" id="KW-0812">Transmembrane</keyword>
<protein>
    <submittedName>
        <fullName evidence="2">Uncharacterized protein</fullName>
    </submittedName>
</protein>
<dbReference type="STRING" id="1619110.UW36_C0001G0062"/>
<feature type="transmembrane region" description="Helical" evidence="1">
    <location>
        <begin position="12"/>
        <end position="38"/>
    </location>
</feature>
<organism evidence="2 3">
    <name type="scientific">candidate division WWE3 bacterium GW2011_GWA2_44_16</name>
    <dbReference type="NCBI Taxonomy" id="1619110"/>
    <lineage>
        <taxon>Bacteria</taxon>
        <taxon>Katanobacteria</taxon>
    </lineage>
</organism>
<keyword evidence="1" id="KW-0472">Membrane</keyword>
<accession>A0A0G1KD67</accession>
<dbReference type="AlphaFoldDB" id="A0A0G1KD67"/>
<evidence type="ECO:0000256" key="1">
    <source>
        <dbReference type="SAM" id="Phobius"/>
    </source>
</evidence>
<keyword evidence="1" id="KW-1133">Transmembrane helix</keyword>
<sequence length="388" mass="43896">MNLVETSALFRRIVALTTGLIGCYITFLIIKAPVLAIISSINPSRDIPTAVYGKIDAPEFQYKKLTNADSQYILNTKNGRLPTDFPSMLPVFRLRQPLFSYEAGKNAQKTGGILGYYDDTFRSLTNDQVYTWEDSTFNSRLYINTKTREINLNLPLFGKGDYYTAGKLTSTVATEQARNMLTAAGRFSDMYYSGIAKTYMGKFVGGEIRPVDFDYETQIVRVDFYRNFATFPIMGPDPYKGLLHVWVGIPNDPKYKQLVFPKVEVYQWELVDKEKDQDATYPIIPVSLAWEEVAQNRGVLSGILPKDGNPFESYVPIRVDKILINKIYLAYYDSPKLQKYLQPIYVFEGNYTTVGSSAGQITLYYPAISGDYVLPVEDSTITTPITAK</sequence>
<dbReference type="Proteomes" id="UP000034128">
    <property type="component" value="Unassembled WGS sequence"/>
</dbReference>
<dbReference type="EMBL" id="LCIA01000001">
    <property type="protein sequence ID" value="KKT45764.1"/>
    <property type="molecule type" value="Genomic_DNA"/>
</dbReference>
<comment type="caution">
    <text evidence="2">The sequence shown here is derived from an EMBL/GenBank/DDBJ whole genome shotgun (WGS) entry which is preliminary data.</text>
</comment>
<gene>
    <name evidence="2" type="ORF">UW36_C0001G0062</name>
</gene>
<reference evidence="2 3" key="1">
    <citation type="journal article" date="2015" name="Nature">
        <title>rRNA introns, odd ribosomes, and small enigmatic genomes across a large radiation of phyla.</title>
        <authorList>
            <person name="Brown C.T."/>
            <person name="Hug L.A."/>
            <person name="Thomas B.C."/>
            <person name="Sharon I."/>
            <person name="Castelle C.J."/>
            <person name="Singh A."/>
            <person name="Wilkins M.J."/>
            <person name="Williams K.H."/>
            <person name="Banfield J.F."/>
        </authorList>
    </citation>
    <scope>NUCLEOTIDE SEQUENCE [LARGE SCALE GENOMIC DNA]</scope>
</reference>
<evidence type="ECO:0000313" key="3">
    <source>
        <dbReference type="Proteomes" id="UP000034128"/>
    </source>
</evidence>
<evidence type="ECO:0000313" key="2">
    <source>
        <dbReference type="EMBL" id="KKT45764.1"/>
    </source>
</evidence>